<dbReference type="SUPFAM" id="SSF53850">
    <property type="entry name" value="Periplasmic binding protein-like II"/>
    <property type="match status" value="1"/>
</dbReference>
<sequence>MALDLSLAVHPYAWTQPLRDGRVEPEGVDLSAVNYPNPVRFSRMVRDLEFDACELSMGTYLATRRDADRFPFTALPIFPFRKFRHAYMYVREGAGIDSVADLAGARVGIVNWQTTTGIWQRGTLADRHGLDLAEVEWVAGGSEIVDVDVPERFDLEYVGHQGSTIGLLEGMIERAEIDAIFHPVDAGIANARRLFDDAKAVEQRYYRETGIFPVMHAIVVRDEVLAEHPWVVQPLYDAFQHAKEIGLSALERPRELPLVWADVYADEQRSVLGEDPWEYGLTEDNVAAVETLAGYAHDQGVAAERYDPGELFATDHLDTDYYA</sequence>
<gene>
    <name evidence="1" type="ORF">HZS55_08200</name>
</gene>
<dbReference type="AlphaFoldDB" id="A0A7D5TNB8"/>
<dbReference type="Gene3D" id="3.40.190.10">
    <property type="entry name" value="Periplasmic binding protein-like II"/>
    <property type="match status" value="1"/>
</dbReference>
<dbReference type="EMBL" id="CP058910">
    <property type="protein sequence ID" value="QLH77274.1"/>
    <property type="molecule type" value="Genomic_DNA"/>
</dbReference>
<organism evidence="1 2">
    <name type="scientific">Halosimplex rubrum</name>
    <dbReference type="NCBI Taxonomy" id="869889"/>
    <lineage>
        <taxon>Archaea</taxon>
        <taxon>Methanobacteriati</taxon>
        <taxon>Methanobacteriota</taxon>
        <taxon>Stenosarchaea group</taxon>
        <taxon>Halobacteria</taxon>
        <taxon>Halobacteriales</taxon>
        <taxon>Haloarculaceae</taxon>
        <taxon>Halosimplex</taxon>
    </lineage>
</organism>
<dbReference type="OrthoDB" id="305927at2157"/>
<dbReference type="GeneID" id="56077837"/>
<dbReference type="Proteomes" id="UP000509667">
    <property type="component" value="Chromosome"/>
</dbReference>
<dbReference type="RefSeq" id="WP_179911203.1">
    <property type="nucleotide sequence ID" value="NZ_CP058910.1"/>
</dbReference>
<proteinExistence type="predicted"/>
<dbReference type="KEGG" id="hrr:HZS55_08200"/>
<accession>A0A7D5TNB8</accession>
<name>A0A7D5TNB8_9EURY</name>
<evidence type="ECO:0000313" key="2">
    <source>
        <dbReference type="Proteomes" id="UP000509667"/>
    </source>
</evidence>
<evidence type="ECO:0000313" key="1">
    <source>
        <dbReference type="EMBL" id="QLH77274.1"/>
    </source>
</evidence>
<reference evidence="1 2" key="1">
    <citation type="submission" date="2020-07" db="EMBL/GenBank/DDBJ databases">
        <title>Halosimplex pelagicum sp. nov. and Halosimplex rubrum sp. nov., isolated from salted brown alga Laminaria, and emended description of the genus Halosimplex.</title>
        <authorList>
            <person name="Cui H."/>
        </authorList>
    </citation>
    <scope>NUCLEOTIDE SEQUENCE [LARGE SCALE GENOMIC DNA]</scope>
    <source>
        <strain evidence="1 2">R27</strain>
    </source>
</reference>
<keyword evidence="2" id="KW-1185">Reference proteome</keyword>
<protein>
    <submittedName>
        <fullName evidence="1">4,5-dihydroxyphthalate decarboxylase</fullName>
    </submittedName>
</protein>